<keyword evidence="2" id="KW-1185">Reference proteome</keyword>
<sequence length="96" mass="10426">MQAVLLRALPANETSKVPSVDEFNVVVVTDAVAEKDTDQVGVIVDRAKSFLGSFSEHIANRGCGFDLAAKVAAWRVAKAGRRGDLWQAMLKRVVWA</sequence>
<gene>
    <name evidence="1" type="ORF">PCOR1329_LOCUS1442</name>
</gene>
<organism evidence="1 2">
    <name type="scientific">Prorocentrum cordatum</name>
    <dbReference type="NCBI Taxonomy" id="2364126"/>
    <lineage>
        <taxon>Eukaryota</taxon>
        <taxon>Sar</taxon>
        <taxon>Alveolata</taxon>
        <taxon>Dinophyceae</taxon>
        <taxon>Prorocentrales</taxon>
        <taxon>Prorocentraceae</taxon>
        <taxon>Prorocentrum</taxon>
    </lineage>
</organism>
<evidence type="ECO:0000313" key="2">
    <source>
        <dbReference type="Proteomes" id="UP001189429"/>
    </source>
</evidence>
<name>A0ABN9PB68_9DINO</name>
<feature type="non-terminal residue" evidence="1">
    <location>
        <position position="96"/>
    </location>
</feature>
<protein>
    <submittedName>
        <fullName evidence="1">Uncharacterized protein</fullName>
    </submittedName>
</protein>
<evidence type="ECO:0000313" key="1">
    <source>
        <dbReference type="EMBL" id="CAK0790074.1"/>
    </source>
</evidence>
<dbReference type="EMBL" id="CAUYUJ010000349">
    <property type="protein sequence ID" value="CAK0790074.1"/>
    <property type="molecule type" value="Genomic_DNA"/>
</dbReference>
<comment type="caution">
    <text evidence="1">The sequence shown here is derived from an EMBL/GenBank/DDBJ whole genome shotgun (WGS) entry which is preliminary data.</text>
</comment>
<proteinExistence type="predicted"/>
<dbReference type="Proteomes" id="UP001189429">
    <property type="component" value="Unassembled WGS sequence"/>
</dbReference>
<accession>A0ABN9PB68</accession>
<reference evidence="1" key="1">
    <citation type="submission" date="2023-10" db="EMBL/GenBank/DDBJ databases">
        <authorList>
            <person name="Chen Y."/>
            <person name="Shah S."/>
            <person name="Dougan E. K."/>
            <person name="Thang M."/>
            <person name="Chan C."/>
        </authorList>
    </citation>
    <scope>NUCLEOTIDE SEQUENCE [LARGE SCALE GENOMIC DNA]</scope>
</reference>